<evidence type="ECO:0000256" key="4">
    <source>
        <dbReference type="SAM" id="MobiDB-lite"/>
    </source>
</evidence>
<keyword evidence="5" id="KW-0812">Transmembrane</keyword>
<dbReference type="PANTHER" id="PTHR31469">
    <property type="entry name" value="OS07G0633600 PROTEIN"/>
    <property type="match status" value="1"/>
</dbReference>
<keyword evidence="5" id="KW-0472">Membrane</keyword>
<name>A0A1E7FYF6_9STRA</name>
<gene>
    <name evidence="6" type="ORF">FRACYDRAFT_177911</name>
</gene>
<feature type="region of interest" description="Disordered" evidence="4">
    <location>
        <begin position="1"/>
        <end position="23"/>
    </location>
</feature>
<dbReference type="Pfam" id="PF10250">
    <property type="entry name" value="O-FucT"/>
    <property type="match status" value="1"/>
</dbReference>
<keyword evidence="7" id="KW-1185">Reference proteome</keyword>
<proteinExistence type="predicted"/>
<dbReference type="GO" id="GO:0016740">
    <property type="term" value="F:transferase activity"/>
    <property type="evidence" value="ECO:0007669"/>
    <property type="project" value="UniProtKB-KW"/>
</dbReference>
<dbReference type="Proteomes" id="UP000095751">
    <property type="component" value="Unassembled WGS sequence"/>
</dbReference>
<dbReference type="GO" id="GO:0006004">
    <property type="term" value="P:fucose metabolic process"/>
    <property type="evidence" value="ECO:0007669"/>
    <property type="project" value="UniProtKB-KW"/>
</dbReference>
<dbReference type="EMBL" id="KV784353">
    <property type="protein sequence ID" value="OEU23177.1"/>
    <property type="molecule type" value="Genomic_DNA"/>
</dbReference>
<organism evidence="6 7">
    <name type="scientific">Fragilariopsis cylindrus CCMP1102</name>
    <dbReference type="NCBI Taxonomy" id="635003"/>
    <lineage>
        <taxon>Eukaryota</taxon>
        <taxon>Sar</taxon>
        <taxon>Stramenopiles</taxon>
        <taxon>Ochrophyta</taxon>
        <taxon>Bacillariophyta</taxon>
        <taxon>Bacillariophyceae</taxon>
        <taxon>Bacillariophycidae</taxon>
        <taxon>Bacillariales</taxon>
        <taxon>Bacillariaceae</taxon>
        <taxon>Fragilariopsis</taxon>
    </lineage>
</organism>
<dbReference type="AlphaFoldDB" id="A0A1E7FYF6"/>
<dbReference type="KEGG" id="fcy:FRACYDRAFT_177911"/>
<sequence length="621" mass="72033">MSSGIDNKKKNSSSNKNDIEKNENENVVNKKKVAGSGGSFLTKYFLIILFVFASLSMILNNRYAHSVHKEPSVIGSVLKDFRTSSSNKNKIRTIKEIKTDQQQQHKIANLSCEKYGGPSNEEAEEMVYWEDIPSDSLHMSPFHLEHPDNNNNNEVQSITQFLTFESDHGGFNNIRMAFETVLAMSFATGRTLVLPPHQGMYLIDKSGDTQRNKFSYNHFFHMESISAEHIGLNIISMTEFLEQCLEGKVIDPNNDSKPIHPPNMRTDWDGAPQNEMRELKMWLREFSGENLSHWDPDNCLAAFPKSNTETDAKELEALPDQILQSEGGFPHYEEYIGKPNPVDASPIERLKEMNAERKRLCVYTPEIQNKQWIHFPVGVKTPDGDESRLLVHFYAFLFFQDWKQDLWMKRFVRDHVRYIDELQCAAARIVSSLRKRVLDRTDGKSNDFDTIHIRRGDFQYKETRVDGSQIVEQLKKVLDDGTTLFIATDERDKSFFKAIIDQYADVVFVDDFKTELEGVNTNYYGMIDQLVASRGKAFFGCWFSTFTGYINRLRGYHTDDHKLPGYEEGIIPSYYYAMPDRFDHMRKFFPIKKQFYAREFPASWRLIDMSLDEEQSANKYK</sequence>
<reference evidence="6 7" key="1">
    <citation type="submission" date="2016-09" db="EMBL/GenBank/DDBJ databases">
        <title>Extensive genetic diversity and differential bi-allelic expression allows diatom success in the polar Southern Ocean.</title>
        <authorList>
            <consortium name="DOE Joint Genome Institute"/>
            <person name="Mock T."/>
            <person name="Otillar R.P."/>
            <person name="Strauss J."/>
            <person name="Dupont C."/>
            <person name="Frickenhaus S."/>
            <person name="Maumus F."/>
            <person name="Mcmullan M."/>
            <person name="Sanges R."/>
            <person name="Schmutz J."/>
            <person name="Toseland A."/>
            <person name="Valas R."/>
            <person name="Veluchamy A."/>
            <person name="Ward B.J."/>
            <person name="Allen A."/>
            <person name="Barry K."/>
            <person name="Falciatore A."/>
            <person name="Ferrante M."/>
            <person name="Fortunato A.E."/>
            <person name="Gloeckner G."/>
            <person name="Gruber A."/>
            <person name="Hipkin R."/>
            <person name="Janech M."/>
            <person name="Kroth P."/>
            <person name="Leese F."/>
            <person name="Lindquist E."/>
            <person name="Lyon B.R."/>
            <person name="Martin J."/>
            <person name="Mayer C."/>
            <person name="Parker M."/>
            <person name="Quesneville H."/>
            <person name="Raymond J."/>
            <person name="Uhlig C."/>
            <person name="Valentin K.U."/>
            <person name="Worden A.Z."/>
            <person name="Armbrust E.V."/>
            <person name="Bowler C."/>
            <person name="Green B."/>
            <person name="Moulton V."/>
            <person name="Van Oosterhout C."/>
            <person name="Grigoriev I."/>
        </authorList>
    </citation>
    <scope>NUCLEOTIDE SEQUENCE [LARGE SCALE GENOMIC DNA]</scope>
    <source>
        <strain evidence="6 7">CCMP1102</strain>
    </source>
</reference>
<evidence type="ECO:0000256" key="2">
    <source>
        <dbReference type="ARBA" id="ARBA00023253"/>
    </source>
</evidence>
<keyword evidence="5" id="KW-1133">Transmembrane helix</keyword>
<dbReference type="PANTHER" id="PTHR31469:SF8">
    <property type="entry name" value="OS07G0641000 PROTEIN"/>
    <property type="match status" value="1"/>
</dbReference>
<evidence type="ECO:0000313" key="6">
    <source>
        <dbReference type="EMBL" id="OEU23177.1"/>
    </source>
</evidence>
<dbReference type="InParanoid" id="A0A1E7FYF6"/>
<dbReference type="CDD" id="cd11296">
    <property type="entry name" value="O-FucT_like"/>
    <property type="match status" value="1"/>
</dbReference>
<evidence type="ECO:0000313" key="7">
    <source>
        <dbReference type="Proteomes" id="UP000095751"/>
    </source>
</evidence>
<dbReference type="Gene3D" id="3.40.50.11350">
    <property type="match status" value="1"/>
</dbReference>
<evidence type="ECO:0008006" key="8">
    <source>
        <dbReference type="Google" id="ProtNLM"/>
    </source>
</evidence>
<evidence type="ECO:0000256" key="5">
    <source>
        <dbReference type="SAM" id="Phobius"/>
    </source>
</evidence>
<protein>
    <recommendedName>
        <fullName evidence="8">O-fucosyltransferase family protein</fullName>
    </recommendedName>
</protein>
<keyword evidence="2" id="KW-0294">Fucose metabolism</keyword>
<keyword evidence="3" id="KW-0119">Carbohydrate metabolism</keyword>
<keyword evidence="1" id="KW-0808">Transferase</keyword>
<dbReference type="Gene3D" id="3.40.50.11340">
    <property type="match status" value="1"/>
</dbReference>
<dbReference type="OrthoDB" id="1861862at2759"/>
<accession>A0A1E7FYF6</accession>
<dbReference type="InterPro" id="IPR019378">
    <property type="entry name" value="GDP-Fuc_O-FucTrfase"/>
</dbReference>
<evidence type="ECO:0000256" key="1">
    <source>
        <dbReference type="ARBA" id="ARBA00022679"/>
    </source>
</evidence>
<feature type="region of interest" description="Disordered" evidence="4">
    <location>
        <begin position="252"/>
        <end position="271"/>
    </location>
</feature>
<feature type="transmembrane region" description="Helical" evidence="5">
    <location>
        <begin position="40"/>
        <end position="59"/>
    </location>
</feature>
<evidence type="ECO:0000256" key="3">
    <source>
        <dbReference type="ARBA" id="ARBA00023277"/>
    </source>
</evidence>